<evidence type="ECO:0000259" key="8">
    <source>
        <dbReference type="PROSITE" id="PS50835"/>
    </source>
</evidence>
<reference evidence="9" key="2">
    <citation type="submission" date="2025-08" db="UniProtKB">
        <authorList>
            <consortium name="Ensembl"/>
        </authorList>
    </citation>
    <scope>IDENTIFICATION</scope>
</reference>
<dbReference type="PROSITE" id="PS50835">
    <property type="entry name" value="IG_LIKE"/>
    <property type="match status" value="1"/>
</dbReference>
<dbReference type="PANTHER" id="PTHR19367">
    <property type="entry name" value="T-CELL RECEPTOR ALPHA CHAIN V REGION"/>
    <property type="match status" value="1"/>
</dbReference>
<dbReference type="GO" id="GO:0042101">
    <property type="term" value="C:T cell receptor complex"/>
    <property type="evidence" value="ECO:0007669"/>
    <property type="project" value="UniProtKB-KW"/>
</dbReference>
<dbReference type="InterPro" id="IPR007110">
    <property type="entry name" value="Ig-like_dom"/>
</dbReference>
<accession>H0Y126</accession>
<organism evidence="9 10">
    <name type="scientific">Otolemur garnettii</name>
    <name type="common">Small-eared galago</name>
    <name type="synonym">Garnett's greater bushbaby</name>
    <dbReference type="NCBI Taxonomy" id="30611"/>
    <lineage>
        <taxon>Eukaryota</taxon>
        <taxon>Metazoa</taxon>
        <taxon>Chordata</taxon>
        <taxon>Craniata</taxon>
        <taxon>Vertebrata</taxon>
        <taxon>Euteleostomi</taxon>
        <taxon>Mammalia</taxon>
        <taxon>Eutheria</taxon>
        <taxon>Euarchontoglires</taxon>
        <taxon>Primates</taxon>
        <taxon>Strepsirrhini</taxon>
        <taxon>Lorisiformes</taxon>
        <taxon>Galagidae</taxon>
        <taxon>Otolemur</taxon>
    </lineage>
</organism>
<proteinExistence type="predicted"/>
<dbReference type="Pfam" id="PF07686">
    <property type="entry name" value="V-set"/>
    <property type="match status" value="1"/>
</dbReference>
<dbReference type="InterPro" id="IPR036179">
    <property type="entry name" value="Ig-like_dom_sf"/>
</dbReference>
<dbReference type="InterPro" id="IPR013106">
    <property type="entry name" value="Ig_V-set"/>
</dbReference>
<dbReference type="GeneTree" id="ENSGT00940000163502"/>
<dbReference type="AlphaFoldDB" id="H0Y126"/>
<reference evidence="10" key="1">
    <citation type="submission" date="2011-03" db="EMBL/GenBank/DDBJ databases">
        <title>Version 3 of the genome sequence of Otolemur garnettii (Bushbaby).</title>
        <authorList>
            <consortium name="The Broad Institute Genome Sequencing Platform"/>
            <person name="Di Palma F."/>
            <person name="Johnson J."/>
            <person name="Lander E.S."/>
            <person name="Lindblad-Toh K."/>
            <person name="Jaffe D.B."/>
            <person name="Gnerre S."/>
            <person name="MacCallum I."/>
            <person name="Przybylski D."/>
            <person name="Ribeiro F.J."/>
            <person name="Burton J.N."/>
            <person name="Walker B.J."/>
            <person name="Sharpe T."/>
            <person name="Hall G."/>
        </authorList>
    </citation>
    <scope>NUCLEOTIDE SEQUENCE [LARGE SCALE GENOMIC DNA]</scope>
</reference>
<evidence type="ECO:0000256" key="7">
    <source>
        <dbReference type="SAM" id="SignalP"/>
    </source>
</evidence>
<dbReference type="Gene3D" id="2.60.40.10">
    <property type="entry name" value="Immunoglobulins"/>
    <property type="match status" value="1"/>
</dbReference>
<evidence type="ECO:0000256" key="4">
    <source>
        <dbReference type="ARBA" id="ARBA00023170"/>
    </source>
</evidence>
<name>H0Y126_OTOGA</name>
<keyword evidence="2" id="KW-0391">Immunity</keyword>
<dbReference type="InterPro" id="IPR013783">
    <property type="entry name" value="Ig-like_fold"/>
</dbReference>
<keyword evidence="5" id="KW-0393">Immunoglobulin domain</keyword>
<dbReference type="SMART" id="SM00406">
    <property type="entry name" value="IGv"/>
    <property type="match status" value="1"/>
</dbReference>
<dbReference type="GO" id="GO:0002250">
    <property type="term" value="P:adaptive immune response"/>
    <property type="evidence" value="ECO:0007669"/>
    <property type="project" value="UniProtKB-KW"/>
</dbReference>
<dbReference type="InParanoid" id="H0Y126"/>
<evidence type="ECO:0000256" key="5">
    <source>
        <dbReference type="ARBA" id="ARBA00023319"/>
    </source>
</evidence>
<dbReference type="FunCoup" id="H0Y126">
    <property type="interactions" value="114"/>
</dbReference>
<feature type="signal peptide" evidence="7">
    <location>
        <begin position="1"/>
        <end position="22"/>
    </location>
</feature>
<dbReference type="PANTHER" id="PTHR19367:SF42">
    <property type="entry name" value="T CELL RECEPTOR ALPHA VARIABLE 18"/>
    <property type="match status" value="1"/>
</dbReference>
<keyword evidence="4" id="KW-0675">Receptor</keyword>
<keyword evidence="1 7" id="KW-0732">Signal</keyword>
<sequence>MLSASCSGLVILLIFVLGRTNGDSVTQTEGWVTLPEGAALTLNCTYQSSYTVFLFWYVQFPNKAPELLLKSSSENQKMYSRGFHVNHDKSDGSFHLQKPSVELSDSAVYYCALHTVRGAA</sequence>
<dbReference type="Proteomes" id="UP000005225">
    <property type="component" value="Unassembled WGS sequence"/>
</dbReference>
<dbReference type="SUPFAM" id="SSF48726">
    <property type="entry name" value="Immunoglobulin"/>
    <property type="match status" value="1"/>
</dbReference>
<dbReference type="STRING" id="30611.ENSOGAP00000022069"/>
<evidence type="ECO:0000256" key="2">
    <source>
        <dbReference type="ARBA" id="ARBA00022859"/>
    </source>
</evidence>
<evidence type="ECO:0000256" key="1">
    <source>
        <dbReference type="ARBA" id="ARBA00022729"/>
    </source>
</evidence>
<dbReference type="Ensembl" id="ENSOGAT00000028260.1">
    <property type="protein sequence ID" value="ENSOGAP00000022069.1"/>
    <property type="gene ID" value="ENSOGAG00000025877.1"/>
</dbReference>
<evidence type="ECO:0000256" key="6">
    <source>
        <dbReference type="ARBA" id="ARBA00043266"/>
    </source>
</evidence>
<feature type="domain" description="Ig-like" evidence="8">
    <location>
        <begin position="23"/>
        <end position="120"/>
    </location>
</feature>
<dbReference type="InterPro" id="IPR051287">
    <property type="entry name" value="TCR_variable_region"/>
</dbReference>
<dbReference type="EMBL" id="AAQR03187266">
    <property type="status" value="NOT_ANNOTATED_CDS"/>
    <property type="molecule type" value="Genomic_DNA"/>
</dbReference>
<keyword evidence="10" id="KW-1185">Reference proteome</keyword>
<dbReference type="HOGENOM" id="CLU_077975_8_0_1"/>
<keyword evidence="6" id="KW-1279">T cell receptor</keyword>
<reference evidence="9" key="3">
    <citation type="submission" date="2025-09" db="UniProtKB">
        <authorList>
            <consortium name="Ensembl"/>
        </authorList>
    </citation>
    <scope>IDENTIFICATION</scope>
</reference>
<dbReference type="eggNOG" id="ENOG502S6PI">
    <property type="taxonomic scope" value="Eukaryota"/>
</dbReference>
<evidence type="ECO:0000313" key="9">
    <source>
        <dbReference type="Ensembl" id="ENSOGAP00000022069.1"/>
    </source>
</evidence>
<keyword evidence="3" id="KW-1064">Adaptive immunity</keyword>
<evidence type="ECO:0000256" key="3">
    <source>
        <dbReference type="ARBA" id="ARBA00023130"/>
    </source>
</evidence>
<feature type="chain" id="PRO_5003545768" evidence="7">
    <location>
        <begin position="23"/>
        <end position="120"/>
    </location>
</feature>
<protein>
    <submittedName>
        <fullName evidence="9">T cell receptor alpha variable 18</fullName>
    </submittedName>
</protein>
<dbReference type="OMA" id="FLFWCVQ"/>
<evidence type="ECO:0000313" key="10">
    <source>
        <dbReference type="Proteomes" id="UP000005225"/>
    </source>
</evidence>